<feature type="signal peptide" evidence="3">
    <location>
        <begin position="1"/>
        <end position="24"/>
    </location>
</feature>
<dbReference type="InterPro" id="IPR029050">
    <property type="entry name" value="Immunoprotect_excell_Ig-like"/>
</dbReference>
<feature type="chain" id="PRO_5008014900" description="DUF5067 domain-containing protein" evidence="3">
    <location>
        <begin position="25"/>
        <end position="318"/>
    </location>
</feature>
<dbReference type="EMBL" id="CYZA01000001">
    <property type="protein sequence ID" value="CUN42384.1"/>
    <property type="molecule type" value="Genomic_DNA"/>
</dbReference>
<dbReference type="Pfam" id="PF16729">
    <property type="entry name" value="DUF5067"/>
    <property type="match status" value="1"/>
</dbReference>
<name>A0A173WST9_9FIRM</name>
<evidence type="ECO:0000256" key="3">
    <source>
        <dbReference type="SAM" id="SignalP"/>
    </source>
</evidence>
<feature type="domain" description="DUF5067" evidence="4">
    <location>
        <begin position="187"/>
        <end position="302"/>
    </location>
</feature>
<evidence type="ECO:0000313" key="6">
    <source>
        <dbReference type="Proteomes" id="UP000095447"/>
    </source>
</evidence>
<accession>A0A173WST9</accession>
<reference evidence="5 6" key="1">
    <citation type="submission" date="2015-09" db="EMBL/GenBank/DDBJ databases">
        <authorList>
            <consortium name="Pathogen Informatics"/>
        </authorList>
    </citation>
    <scope>NUCLEOTIDE SEQUENCE [LARGE SCALE GENOMIC DNA]</scope>
    <source>
        <strain evidence="5 6">2789STDY5608838</strain>
    </source>
</reference>
<evidence type="ECO:0000256" key="2">
    <source>
        <dbReference type="SAM" id="MobiDB-lite"/>
    </source>
</evidence>
<sequence length="318" mass="35145">MKKKTLAVLLSATLVTSSTTTVFAKDITVTIPNYASDEGNSNLPEAAETVTNSDGSTSYTLDKKQQKKWKKYLKSSFDDSIKEILDDDENYPNVEDITYNDDMTEFEISFASSDLAPSEYFIGFLPLFIAPVYQQVNGIAEKDVDYTLAVKDSSDGSETTQTYEENKSDWESFEASMGGTSSDDVNNTSSSETKVDKISLTSDSSSLEYSGFETMPYEDGSSDILGIVKFNFTNKTDSPNSATSFYNIKAYQNGVELTWYMGNGNAACDNIYKTVLKDTSIETGFAFMLQDAESPITVYAYDGFMSNSPYQVQEIAIK</sequence>
<dbReference type="AlphaFoldDB" id="A0A173WST9"/>
<feature type="region of interest" description="Disordered" evidence="2">
    <location>
        <begin position="153"/>
        <end position="197"/>
    </location>
</feature>
<gene>
    <name evidence="5" type="ORF">ERS852395_00288</name>
</gene>
<protein>
    <recommendedName>
        <fullName evidence="4">DUF5067 domain-containing protein</fullName>
    </recommendedName>
</protein>
<proteinExistence type="predicted"/>
<dbReference type="InterPro" id="IPR031989">
    <property type="entry name" value="DUF5067"/>
</dbReference>
<organism evidence="5 6">
    <name type="scientific">Blautia obeum</name>
    <dbReference type="NCBI Taxonomy" id="40520"/>
    <lineage>
        <taxon>Bacteria</taxon>
        <taxon>Bacillati</taxon>
        <taxon>Bacillota</taxon>
        <taxon>Clostridia</taxon>
        <taxon>Lachnospirales</taxon>
        <taxon>Lachnospiraceae</taxon>
        <taxon>Blautia</taxon>
    </lineage>
</organism>
<feature type="compositionally biased region" description="Low complexity" evidence="2">
    <location>
        <begin position="180"/>
        <end position="191"/>
    </location>
</feature>
<evidence type="ECO:0000256" key="1">
    <source>
        <dbReference type="ARBA" id="ARBA00022729"/>
    </source>
</evidence>
<evidence type="ECO:0000259" key="4">
    <source>
        <dbReference type="Pfam" id="PF16729"/>
    </source>
</evidence>
<keyword evidence="1 3" id="KW-0732">Signal</keyword>
<dbReference type="Gene3D" id="2.60.40.1240">
    <property type="match status" value="1"/>
</dbReference>
<dbReference type="Proteomes" id="UP000095447">
    <property type="component" value="Unassembled WGS sequence"/>
</dbReference>
<evidence type="ECO:0000313" key="5">
    <source>
        <dbReference type="EMBL" id="CUN42384.1"/>
    </source>
</evidence>
<dbReference type="RefSeq" id="WP_055052501.1">
    <property type="nucleotide sequence ID" value="NZ_CYZA01000001.1"/>
</dbReference>